<dbReference type="OrthoDB" id="5183775at2"/>
<dbReference type="GO" id="GO:0016994">
    <property type="term" value="F:precorrin-6A reductase activity"/>
    <property type="evidence" value="ECO:0007669"/>
    <property type="project" value="InterPro"/>
</dbReference>
<evidence type="ECO:0000256" key="1">
    <source>
        <dbReference type="ARBA" id="ARBA00004953"/>
    </source>
</evidence>
<sequence length="253" mass="26037">MSVLLLGGTSEARALAAVLVETGVPVLSSLAGRVAGPRLPVGDVRIGGFGGVAGLVAHLATEGHVAVVDATHPFATGMSANAVAACAAAGVPLLRLERPGWSAAPGAELWHWVPGHDEAATASAVLGRRPFLTVGRQALSSFVGPLAHRHTLVRVVDAPGVELPATWTVLRSRGPYRLEDELSLLRAHEVDVLVTKDSGGDYTWPKMAAAAALDIPVVVVRRDQPDGGIPTVPDVTAALDWVRALLGAGGAER</sequence>
<dbReference type="InterPro" id="IPR003723">
    <property type="entry name" value="Precorrin-6x_reduct"/>
</dbReference>
<dbReference type="PANTHER" id="PTHR36925">
    <property type="entry name" value="COBALT-PRECORRIN-6A REDUCTASE"/>
    <property type="match status" value="1"/>
</dbReference>
<comment type="pathway">
    <text evidence="1">Cofactor biosynthesis; adenosylcobalamin biosynthesis.</text>
</comment>
<keyword evidence="5" id="KW-1185">Reference proteome</keyword>
<dbReference type="GO" id="GO:0009236">
    <property type="term" value="P:cobalamin biosynthetic process"/>
    <property type="evidence" value="ECO:0007669"/>
    <property type="project" value="UniProtKB-UniPathway"/>
</dbReference>
<keyword evidence="2" id="KW-0169">Cobalamin biosynthesis</keyword>
<dbReference type="NCBIfam" id="NF005968">
    <property type="entry name" value="PRK08057.1-2"/>
    <property type="match status" value="1"/>
</dbReference>
<dbReference type="PANTHER" id="PTHR36925:SF1">
    <property type="entry name" value="COBALT-PRECORRIN-6A REDUCTASE"/>
    <property type="match status" value="1"/>
</dbReference>
<name>A0A3N0GN82_9ACTN</name>
<protein>
    <submittedName>
        <fullName evidence="4">Cobalt-precorrin-6A reductase</fullName>
        <ecNumber evidence="4">1.3.1.106</ecNumber>
    </submittedName>
</protein>
<evidence type="ECO:0000313" key="4">
    <source>
        <dbReference type="EMBL" id="RNM13935.1"/>
    </source>
</evidence>
<accession>A0A3N0GN82</accession>
<dbReference type="Proteomes" id="UP000279994">
    <property type="component" value="Unassembled WGS sequence"/>
</dbReference>
<evidence type="ECO:0000256" key="3">
    <source>
        <dbReference type="ARBA" id="ARBA00023002"/>
    </source>
</evidence>
<dbReference type="Pfam" id="PF02571">
    <property type="entry name" value="CbiJ"/>
    <property type="match status" value="1"/>
</dbReference>
<keyword evidence="3 4" id="KW-0560">Oxidoreductase</keyword>
<dbReference type="NCBIfam" id="TIGR00715">
    <property type="entry name" value="precor6x_red"/>
    <property type="match status" value="1"/>
</dbReference>
<reference evidence="4 5" key="1">
    <citation type="submission" date="2018-11" db="EMBL/GenBank/DDBJ databases">
        <authorList>
            <person name="Li F."/>
        </authorList>
    </citation>
    <scope>NUCLEOTIDE SEQUENCE [LARGE SCALE GENOMIC DNA]</scope>
    <source>
        <strain evidence="4 5">Gsoil 818</strain>
    </source>
</reference>
<comment type="caution">
    <text evidence="4">The sequence shown here is derived from an EMBL/GenBank/DDBJ whole genome shotgun (WGS) entry which is preliminary data.</text>
</comment>
<gene>
    <name evidence="4" type="ORF">EFL26_13365</name>
</gene>
<dbReference type="EC" id="1.3.1.106" evidence="4"/>
<dbReference type="EMBL" id="RJSF01000040">
    <property type="protein sequence ID" value="RNM13935.1"/>
    <property type="molecule type" value="Genomic_DNA"/>
</dbReference>
<dbReference type="PROSITE" id="PS51014">
    <property type="entry name" value="COBK_CBIJ"/>
    <property type="match status" value="1"/>
</dbReference>
<dbReference type="UniPathway" id="UPA00148"/>
<evidence type="ECO:0000313" key="5">
    <source>
        <dbReference type="Proteomes" id="UP000279994"/>
    </source>
</evidence>
<organism evidence="4 5">
    <name type="scientific">Nocardioides pocheonensis</name>
    <dbReference type="NCBI Taxonomy" id="661485"/>
    <lineage>
        <taxon>Bacteria</taxon>
        <taxon>Bacillati</taxon>
        <taxon>Actinomycetota</taxon>
        <taxon>Actinomycetes</taxon>
        <taxon>Propionibacteriales</taxon>
        <taxon>Nocardioidaceae</taxon>
        <taxon>Nocardioides</taxon>
    </lineage>
</organism>
<dbReference type="RefSeq" id="WP_123223343.1">
    <property type="nucleotide sequence ID" value="NZ_RJSF01000040.1"/>
</dbReference>
<proteinExistence type="predicted"/>
<dbReference type="AlphaFoldDB" id="A0A3N0GN82"/>
<evidence type="ECO:0000256" key="2">
    <source>
        <dbReference type="ARBA" id="ARBA00022573"/>
    </source>
</evidence>